<evidence type="ECO:0000313" key="1">
    <source>
        <dbReference type="EMBL" id="NEW45136.1"/>
    </source>
</evidence>
<dbReference type="EMBL" id="JAAGUZ010000026">
    <property type="protein sequence ID" value="NEW45136.1"/>
    <property type="molecule type" value="Genomic_DNA"/>
</dbReference>
<name>A0A6P1D3I9_9NOCA</name>
<reference evidence="3 4" key="1">
    <citation type="submission" date="2020-01" db="EMBL/GenBank/DDBJ databases">
        <title>Genetics and antimicrobial susceptibilities of Nocardia species isolated from the soil; a comparison with species isolated from humans.</title>
        <authorList>
            <person name="Carrasco G."/>
            <person name="Monzon S."/>
            <person name="Sansegundo M."/>
            <person name="Garcia E."/>
            <person name="Garrido N."/>
            <person name="Medina M.J."/>
            <person name="Villalon P."/>
            <person name="Ramirez-Arocha A.C."/>
            <person name="Jimenez P."/>
            <person name="Cuesta I."/>
            <person name="Valdezate S."/>
        </authorList>
    </citation>
    <scope>NUCLEOTIDE SEQUENCE [LARGE SCALE GENOMIC DNA]</scope>
    <source>
        <strain evidence="1 3">CNM20110639</strain>
        <strain evidence="2 4">CNM20110649</strain>
    </source>
</reference>
<evidence type="ECO:0000313" key="3">
    <source>
        <dbReference type="Proteomes" id="UP000468928"/>
    </source>
</evidence>
<organism evidence="1 3">
    <name type="scientific">Nocardia cyriacigeorgica</name>
    <dbReference type="NCBI Taxonomy" id="135487"/>
    <lineage>
        <taxon>Bacteria</taxon>
        <taxon>Bacillati</taxon>
        <taxon>Actinomycetota</taxon>
        <taxon>Actinomycetes</taxon>
        <taxon>Mycobacteriales</taxon>
        <taxon>Nocardiaceae</taxon>
        <taxon>Nocardia</taxon>
    </lineage>
</organism>
<dbReference type="EMBL" id="JAAGUX010000002">
    <property type="protein sequence ID" value="NEW54308.1"/>
    <property type="molecule type" value="Genomic_DNA"/>
</dbReference>
<dbReference type="AlphaFoldDB" id="A0A6P1D3I9"/>
<dbReference type="Proteomes" id="UP000468928">
    <property type="component" value="Unassembled WGS sequence"/>
</dbReference>
<dbReference type="Proteomes" id="UP000470876">
    <property type="component" value="Unassembled WGS sequence"/>
</dbReference>
<sequence>MRNDYMLSDELAKATRALLGQMDIDAGERTALVNLVTSAFQGEAGSSNGVFQREFTRRVDEYDQALAQLNTTIANVTGVGGTTHARDKLEAAKYDAILGL</sequence>
<protein>
    <submittedName>
        <fullName evidence="1">Uncharacterized protein</fullName>
    </submittedName>
</protein>
<evidence type="ECO:0000313" key="2">
    <source>
        <dbReference type="EMBL" id="NEW54308.1"/>
    </source>
</evidence>
<keyword evidence="4" id="KW-1185">Reference proteome</keyword>
<accession>A0A6P1D3I9</accession>
<comment type="caution">
    <text evidence="1">The sequence shown here is derived from an EMBL/GenBank/DDBJ whole genome shotgun (WGS) entry which is preliminary data.</text>
</comment>
<gene>
    <name evidence="1" type="ORF">GV789_11805</name>
    <name evidence="2" type="ORF">GV794_01300</name>
</gene>
<evidence type="ECO:0000313" key="4">
    <source>
        <dbReference type="Proteomes" id="UP000470876"/>
    </source>
</evidence>
<dbReference type="RefSeq" id="WP_163824473.1">
    <property type="nucleotide sequence ID" value="NZ_JAAGUX010000002.1"/>
</dbReference>
<proteinExistence type="predicted"/>